<dbReference type="InterPro" id="IPR003661">
    <property type="entry name" value="HisK_dim/P_dom"/>
</dbReference>
<keyword evidence="5 10" id="KW-0418">Kinase</keyword>
<dbReference type="Gene3D" id="1.10.287.130">
    <property type="match status" value="1"/>
</dbReference>
<dbReference type="Pfam" id="PF08447">
    <property type="entry name" value="PAS_3"/>
    <property type="match status" value="1"/>
</dbReference>
<dbReference type="InterPro" id="IPR035965">
    <property type="entry name" value="PAS-like_dom_sf"/>
</dbReference>
<dbReference type="GO" id="GO:0000155">
    <property type="term" value="F:phosphorelay sensor kinase activity"/>
    <property type="evidence" value="ECO:0007669"/>
    <property type="project" value="InterPro"/>
</dbReference>
<evidence type="ECO:0000313" key="10">
    <source>
        <dbReference type="EMBL" id="TEB11025.1"/>
    </source>
</evidence>
<dbReference type="EMBL" id="QFFZ01000018">
    <property type="protein sequence ID" value="TEB11025.1"/>
    <property type="molecule type" value="Genomic_DNA"/>
</dbReference>
<dbReference type="InterPro" id="IPR013655">
    <property type="entry name" value="PAS_fold_3"/>
</dbReference>
<dbReference type="Pfam" id="PF02518">
    <property type="entry name" value="HATPase_c"/>
    <property type="match status" value="1"/>
</dbReference>
<dbReference type="InterPro" id="IPR005467">
    <property type="entry name" value="His_kinase_dom"/>
</dbReference>
<dbReference type="InterPro" id="IPR003594">
    <property type="entry name" value="HATPase_dom"/>
</dbReference>
<dbReference type="AlphaFoldDB" id="A0A4Y7RPV0"/>
<evidence type="ECO:0000313" key="11">
    <source>
        <dbReference type="Proteomes" id="UP000297597"/>
    </source>
</evidence>
<comment type="caution">
    <text evidence="10">The sequence shown here is derived from an EMBL/GenBank/DDBJ whole genome shotgun (WGS) entry which is preliminary data.</text>
</comment>
<accession>A0A4Y7RPV0</accession>
<dbReference type="InterPro" id="IPR001610">
    <property type="entry name" value="PAC"/>
</dbReference>
<dbReference type="InterPro" id="IPR036890">
    <property type="entry name" value="HATPase_C_sf"/>
</dbReference>
<dbReference type="InterPro" id="IPR004358">
    <property type="entry name" value="Sig_transdc_His_kin-like_C"/>
</dbReference>
<dbReference type="Pfam" id="PF00989">
    <property type="entry name" value="PAS"/>
    <property type="match status" value="1"/>
</dbReference>
<evidence type="ECO:0000256" key="5">
    <source>
        <dbReference type="ARBA" id="ARBA00022777"/>
    </source>
</evidence>
<dbReference type="Gene3D" id="3.30.565.10">
    <property type="entry name" value="Histidine kinase-like ATPase, C-terminal domain"/>
    <property type="match status" value="1"/>
</dbReference>
<dbReference type="Pfam" id="PF08448">
    <property type="entry name" value="PAS_4"/>
    <property type="match status" value="1"/>
</dbReference>
<keyword evidence="4 10" id="KW-0808">Transferase</keyword>
<keyword evidence="3" id="KW-0597">Phosphoprotein</keyword>
<dbReference type="SUPFAM" id="SSF55785">
    <property type="entry name" value="PYP-like sensor domain (PAS domain)"/>
    <property type="match status" value="3"/>
</dbReference>
<dbReference type="CDD" id="cd00130">
    <property type="entry name" value="PAS"/>
    <property type="match status" value="3"/>
</dbReference>
<dbReference type="CDD" id="cd00082">
    <property type="entry name" value="HisKA"/>
    <property type="match status" value="1"/>
</dbReference>
<dbReference type="OrthoDB" id="505470at2"/>
<dbReference type="PROSITE" id="PS50113">
    <property type="entry name" value="PAC"/>
    <property type="match status" value="3"/>
</dbReference>
<sequence length="692" mass="78102">MCQNYLILATAGHGGVTLKYEEAKFAGKLSVIGHRPENYNLLQMKDGLNPCSNYIERIIKECAAGLKSANDEFQREINKLKQAETLFQTLSSSSPVGVYIVQDGKFQFVNPQFQEFTGYREEELLGRNTSMVVLPEDRGLARKNAVDMLKGRHTCPYEFRSLTKSGQTKWILEQVASIQFLGKRAVLGNCMDITSRKQAEDKIRTAHQRLQDIIEFLPDATFVLDQDRKVIAWNRAIEEMTGVQKEHILGRGNYAYSAAFYGKPRQILVDLIFEDGQDSQRLYKFYEKRGTTIVGESYLPSLRGKEVILWGTASPLFDEEGNRVGAIESIRDITDRKRAEKMLLESEKRYRNLVENINDIIFSLDTCYRITYISNVFEKKLLFSIEEVMGQPLSSFVHPEDMPGLLNSLESAKNGQLERSEFRLIGKDGSVYHFRASSRPLLENEQLTGLTGVMVDITRSKQFEREMYRMDQMNLIGEMAAGIAHEIRNPMTTVKGFLQLFKTREKYAQEREYFELMVSELDRANSIITEFLSLAKNKAVKLRPQNLNEIVRAMHPLITADANVADKFTAIELGDIPEILLDEREIRQLILNLVRNGLEAMSPGGRLTIKTYLNNGDVVLLIQDQGSGIEPDVLAKLGTPFMSTKDNGTGLGLAVCYSIAARHNAKIDVKTGPGGTTFFVSFSVQAPASQVL</sequence>
<dbReference type="SMART" id="SM00387">
    <property type="entry name" value="HATPase_c"/>
    <property type="match status" value="1"/>
</dbReference>
<dbReference type="SMART" id="SM00086">
    <property type="entry name" value="PAC"/>
    <property type="match status" value="3"/>
</dbReference>
<dbReference type="EC" id="2.7.13.3" evidence="2"/>
<dbReference type="PANTHER" id="PTHR43304:SF1">
    <property type="entry name" value="PAC DOMAIN-CONTAINING PROTEIN"/>
    <property type="match status" value="1"/>
</dbReference>
<gene>
    <name evidence="10" type="primary">kinE_7</name>
    <name evidence="10" type="ORF">Pmgp_01897</name>
</gene>
<feature type="domain" description="PAC" evidence="9">
    <location>
        <begin position="155"/>
        <end position="205"/>
    </location>
</feature>
<reference evidence="10 11" key="1">
    <citation type="journal article" date="2018" name="Environ. Microbiol.">
        <title>Novel energy conservation strategies and behaviour of Pelotomaculum schinkii driving syntrophic propionate catabolism.</title>
        <authorList>
            <person name="Hidalgo-Ahumada C.A.P."/>
            <person name="Nobu M.K."/>
            <person name="Narihiro T."/>
            <person name="Tamaki H."/>
            <person name="Liu W.T."/>
            <person name="Kamagata Y."/>
            <person name="Stams A.J.M."/>
            <person name="Imachi H."/>
            <person name="Sousa D.Z."/>
        </authorList>
    </citation>
    <scope>NUCLEOTIDE SEQUENCE [LARGE SCALE GENOMIC DNA]</scope>
    <source>
        <strain evidence="10 11">MGP</strain>
    </source>
</reference>
<proteinExistence type="predicted"/>
<evidence type="ECO:0000259" key="7">
    <source>
        <dbReference type="PROSITE" id="PS50109"/>
    </source>
</evidence>
<dbReference type="Proteomes" id="UP000297597">
    <property type="component" value="Unassembled WGS sequence"/>
</dbReference>
<dbReference type="PRINTS" id="PR00344">
    <property type="entry name" value="BCTRLSENSOR"/>
</dbReference>
<dbReference type="InterPro" id="IPR052162">
    <property type="entry name" value="Sensor_kinase/Photoreceptor"/>
</dbReference>
<evidence type="ECO:0000256" key="2">
    <source>
        <dbReference type="ARBA" id="ARBA00012438"/>
    </source>
</evidence>
<dbReference type="SMART" id="SM00091">
    <property type="entry name" value="PAS"/>
    <property type="match status" value="3"/>
</dbReference>
<dbReference type="InterPro" id="IPR013656">
    <property type="entry name" value="PAS_4"/>
</dbReference>
<evidence type="ECO:0000259" key="9">
    <source>
        <dbReference type="PROSITE" id="PS50113"/>
    </source>
</evidence>
<evidence type="ECO:0000256" key="3">
    <source>
        <dbReference type="ARBA" id="ARBA00022553"/>
    </source>
</evidence>
<dbReference type="Pfam" id="PF00512">
    <property type="entry name" value="HisKA"/>
    <property type="match status" value="1"/>
</dbReference>
<feature type="domain" description="PAC" evidence="9">
    <location>
        <begin position="418"/>
        <end position="469"/>
    </location>
</feature>
<protein>
    <recommendedName>
        <fullName evidence="2">histidine kinase</fullName>
        <ecNumber evidence="2">2.7.13.3</ecNumber>
    </recommendedName>
</protein>
<dbReference type="GO" id="GO:0006355">
    <property type="term" value="P:regulation of DNA-templated transcription"/>
    <property type="evidence" value="ECO:0007669"/>
    <property type="project" value="InterPro"/>
</dbReference>
<dbReference type="NCBIfam" id="TIGR00229">
    <property type="entry name" value="sensory_box"/>
    <property type="match status" value="3"/>
</dbReference>
<feature type="domain" description="PAS" evidence="8">
    <location>
        <begin position="206"/>
        <end position="251"/>
    </location>
</feature>
<keyword evidence="11" id="KW-1185">Reference proteome</keyword>
<feature type="domain" description="Histidine kinase" evidence="7">
    <location>
        <begin position="482"/>
        <end position="686"/>
    </location>
</feature>
<dbReference type="SUPFAM" id="SSF47384">
    <property type="entry name" value="Homodimeric domain of signal transducing histidine kinase"/>
    <property type="match status" value="1"/>
</dbReference>
<keyword evidence="6" id="KW-0902">Two-component regulatory system</keyword>
<evidence type="ECO:0000259" key="8">
    <source>
        <dbReference type="PROSITE" id="PS50112"/>
    </source>
</evidence>
<dbReference type="SMART" id="SM00388">
    <property type="entry name" value="HisKA"/>
    <property type="match status" value="1"/>
</dbReference>
<feature type="domain" description="PAS" evidence="8">
    <location>
        <begin position="346"/>
        <end position="416"/>
    </location>
</feature>
<name>A0A4Y7RPV0_9FIRM</name>
<dbReference type="InterPro" id="IPR000700">
    <property type="entry name" value="PAS-assoc_C"/>
</dbReference>
<feature type="domain" description="PAC" evidence="9">
    <location>
        <begin position="293"/>
        <end position="345"/>
    </location>
</feature>
<dbReference type="PROSITE" id="PS50112">
    <property type="entry name" value="PAS"/>
    <property type="match status" value="3"/>
</dbReference>
<evidence type="ECO:0000256" key="1">
    <source>
        <dbReference type="ARBA" id="ARBA00000085"/>
    </source>
</evidence>
<dbReference type="InterPro" id="IPR013767">
    <property type="entry name" value="PAS_fold"/>
</dbReference>
<dbReference type="InterPro" id="IPR036097">
    <property type="entry name" value="HisK_dim/P_sf"/>
</dbReference>
<feature type="domain" description="PAS" evidence="8">
    <location>
        <begin position="82"/>
        <end position="152"/>
    </location>
</feature>
<dbReference type="InterPro" id="IPR000014">
    <property type="entry name" value="PAS"/>
</dbReference>
<dbReference type="SUPFAM" id="SSF55874">
    <property type="entry name" value="ATPase domain of HSP90 chaperone/DNA topoisomerase II/histidine kinase"/>
    <property type="match status" value="1"/>
</dbReference>
<organism evidence="10 11">
    <name type="scientific">Pelotomaculum propionicicum</name>
    <dbReference type="NCBI Taxonomy" id="258475"/>
    <lineage>
        <taxon>Bacteria</taxon>
        <taxon>Bacillati</taxon>
        <taxon>Bacillota</taxon>
        <taxon>Clostridia</taxon>
        <taxon>Eubacteriales</taxon>
        <taxon>Desulfotomaculaceae</taxon>
        <taxon>Pelotomaculum</taxon>
    </lineage>
</organism>
<evidence type="ECO:0000256" key="4">
    <source>
        <dbReference type="ARBA" id="ARBA00022679"/>
    </source>
</evidence>
<comment type="catalytic activity">
    <reaction evidence="1">
        <text>ATP + protein L-histidine = ADP + protein N-phospho-L-histidine.</text>
        <dbReference type="EC" id="2.7.13.3"/>
    </reaction>
</comment>
<dbReference type="PANTHER" id="PTHR43304">
    <property type="entry name" value="PHYTOCHROME-LIKE PROTEIN CPH1"/>
    <property type="match status" value="1"/>
</dbReference>
<dbReference type="Gene3D" id="3.30.450.20">
    <property type="entry name" value="PAS domain"/>
    <property type="match status" value="3"/>
</dbReference>
<dbReference type="PROSITE" id="PS50109">
    <property type="entry name" value="HIS_KIN"/>
    <property type="match status" value="1"/>
</dbReference>
<evidence type="ECO:0000256" key="6">
    <source>
        <dbReference type="ARBA" id="ARBA00023012"/>
    </source>
</evidence>